<organism evidence="1 2">
    <name type="scientific">Okeania hirsuta</name>
    <dbReference type="NCBI Taxonomy" id="1458930"/>
    <lineage>
        <taxon>Bacteria</taxon>
        <taxon>Bacillati</taxon>
        <taxon>Cyanobacteriota</taxon>
        <taxon>Cyanophyceae</taxon>
        <taxon>Oscillatoriophycideae</taxon>
        <taxon>Oscillatoriales</taxon>
        <taxon>Microcoleaceae</taxon>
        <taxon>Okeania</taxon>
    </lineage>
</organism>
<evidence type="ECO:0000313" key="2">
    <source>
        <dbReference type="Proteomes" id="UP000269154"/>
    </source>
</evidence>
<accession>A0A3N6R9H6</accession>
<evidence type="ECO:0000313" key="1">
    <source>
        <dbReference type="EMBL" id="RQH30665.1"/>
    </source>
</evidence>
<reference evidence="1 2" key="1">
    <citation type="journal article" date="2018" name="ACS Chem. Biol.">
        <title>Ketoreductase domain dysfunction expands chemodiversity: malyngamide biosynthesis in the cyanobacterium Okeania hirsuta.</title>
        <authorList>
            <person name="Moss N.A."/>
            <person name="Leao T."/>
            <person name="Rankin M."/>
            <person name="McCullough T.M."/>
            <person name="Qu P."/>
            <person name="Korobeynikov A."/>
            <person name="Smith J.L."/>
            <person name="Gerwick L."/>
            <person name="Gerwick W.H."/>
        </authorList>
    </citation>
    <scope>NUCLEOTIDE SEQUENCE [LARGE SCALE GENOMIC DNA]</scope>
    <source>
        <strain evidence="1 2">PAB10Feb10-1</strain>
    </source>
</reference>
<dbReference type="EMBL" id="RCBY01000175">
    <property type="protein sequence ID" value="RQH30665.1"/>
    <property type="molecule type" value="Genomic_DNA"/>
</dbReference>
<proteinExistence type="predicted"/>
<feature type="non-terminal residue" evidence="1">
    <location>
        <position position="296"/>
    </location>
</feature>
<name>A0A3N6R9H6_9CYAN</name>
<keyword evidence="2" id="KW-1185">Reference proteome</keyword>
<sequence length="296" mass="31381">MIDPNTFGLDVQPGTTINGIVGGFIDNGEDFTLNFSGGSVIVDPFPVNANQLGLNIGEPINVVVAEFDGLEVDTGFISRSDGVVILGNQAILTPPQPTTAIPTPSPPLNPPPPVAPLDPITGGVSTIGFDPLTFPQGNSIFGTVLNTVDRDEFILDAGGTQVFIDANLSDRQFLNLFPGEQVNVVGEFDENEFEAFSVTRTDGYPVVSDLLPGAMPPVTNTLFGTVLNTVDNDEFILDAGGTQVFIDANLSDRQFLNLFPGEQVNVVGEFDENEFEAFSVTRTDGYPVVSDLLPGA</sequence>
<evidence type="ECO:0008006" key="3">
    <source>
        <dbReference type="Google" id="ProtNLM"/>
    </source>
</evidence>
<dbReference type="Proteomes" id="UP000269154">
    <property type="component" value="Unassembled WGS sequence"/>
</dbReference>
<dbReference type="AlphaFoldDB" id="A0A3N6R9H6"/>
<protein>
    <recommendedName>
        <fullName evidence="3">DUF5666 domain-containing protein</fullName>
    </recommendedName>
</protein>
<gene>
    <name evidence="1" type="ORF">D5R40_23765</name>
</gene>
<comment type="caution">
    <text evidence="1">The sequence shown here is derived from an EMBL/GenBank/DDBJ whole genome shotgun (WGS) entry which is preliminary data.</text>
</comment>